<gene>
    <name evidence="3" type="ORF">WA1_04635</name>
</gene>
<feature type="domain" description="Effector-associated" evidence="1">
    <location>
        <begin position="7"/>
        <end position="86"/>
    </location>
</feature>
<proteinExistence type="predicted"/>
<keyword evidence="4" id="KW-1185">Reference proteome</keyword>
<dbReference type="InterPro" id="IPR045450">
    <property type="entry name" value="VMAP_C"/>
</dbReference>
<dbReference type="Pfam" id="PF19955">
    <property type="entry name" value="EAD1"/>
    <property type="match status" value="1"/>
</dbReference>
<evidence type="ECO:0000313" key="4">
    <source>
        <dbReference type="Proteomes" id="UP000076925"/>
    </source>
</evidence>
<dbReference type="InterPro" id="IPR045430">
    <property type="entry name" value="EAD1"/>
</dbReference>
<reference evidence="3 4" key="1">
    <citation type="journal article" date="2013" name="Genome Biol. Evol.">
        <title>Genomes of Stigonematalean cyanobacteria (subsection V) and the evolution of oxygenic photosynthesis from prokaryotes to plastids.</title>
        <authorList>
            <person name="Dagan T."/>
            <person name="Roettger M."/>
            <person name="Stucken K."/>
            <person name="Landan G."/>
            <person name="Koch R."/>
            <person name="Major P."/>
            <person name="Gould S.B."/>
            <person name="Goremykin V.V."/>
            <person name="Rippka R."/>
            <person name="Tandeau de Marsac N."/>
            <person name="Gugger M."/>
            <person name="Lockhart P.J."/>
            <person name="Allen J.F."/>
            <person name="Brune I."/>
            <person name="Maus I."/>
            <person name="Puhler A."/>
            <person name="Martin W.F."/>
        </authorList>
    </citation>
    <scope>NUCLEOTIDE SEQUENCE [LARGE SCALE GENOMIC DNA]</scope>
    <source>
        <strain evidence="3 4">PCC 7110</strain>
    </source>
</reference>
<dbReference type="Proteomes" id="UP000076925">
    <property type="component" value="Unassembled WGS sequence"/>
</dbReference>
<organism evidence="3 4">
    <name type="scientific">Scytonema hofmannii PCC 7110</name>
    <dbReference type="NCBI Taxonomy" id="128403"/>
    <lineage>
        <taxon>Bacteria</taxon>
        <taxon>Bacillati</taxon>
        <taxon>Cyanobacteriota</taxon>
        <taxon>Cyanophyceae</taxon>
        <taxon>Nostocales</taxon>
        <taxon>Scytonemataceae</taxon>
        <taxon>Scytonema</taxon>
    </lineage>
</organism>
<dbReference type="AlphaFoldDB" id="A0A139WZI7"/>
<evidence type="ECO:0000313" key="3">
    <source>
        <dbReference type="EMBL" id="KYC37803.1"/>
    </source>
</evidence>
<name>A0A139WZI7_9CYAN</name>
<accession>A0A139WZI7</accession>
<dbReference type="Pfam" id="PF20028">
    <property type="entry name" value="VMAP-C"/>
    <property type="match status" value="1"/>
</dbReference>
<protein>
    <submittedName>
        <fullName evidence="3">Uncharacterized protein</fullName>
    </submittedName>
</protein>
<sequence length="488" mass="56917">MSIPGYRKKLSEALQDAFPSLNAFQQLVFYECEKNLNEITIPNNLNDLVFELIQTAESQGWTIDLILGAICTNPGNKKLIEFAKELFPLADFFCKYLMPILKNFEKNNNFEICKNLCCKILPYEAEIHHTTSNIKDIKSLAKIFFIDYPENSIMLNFAYSLLEEEKVETSVRQELKNNVEKVAQQHKVQLSKFSKKQINNKVLPYLLIIIDAECMIKGYLYYKRLNDNEWEIEPIDINDSQKGGKVEFNKLEIPVELFIRKSEEILERKTNEFYELTIEFFLPYKYWYEEIEKWTISLLLDNISGLGGHKNKSFIGEEYKVVVRSYERLILPKLRNSLRGGIERLNKLREDFNSQILEDAFEYLNEINDTNCNNLKHNLQEKIGLKLICSESVSNEERRGILQAIAIDIISSGIPIIIWTRANEITKPNLQDAVEQIITFESLADFNLLFQEVQKKRRYGYNLGILFEEPVLEPDFLRDISSCLTSPT</sequence>
<dbReference type="EMBL" id="ANNX02000045">
    <property type="protein sequence ID" value="KYC37803.1"/>
    <property type="molecule type" value="Genomic_DNA"/>
</dbReference>
<dbReference type="OrthoDB" id="9770276at2"/>
<evidence type="ECO:0000259" key="2">
    <source>
        <dbReference type="Pfam" id="PF20028"/>
    </source>
</evidence>
<comment type="caution">
    <text evidence="3">The sequence shown here is derived from an EMBL/GenBank/DDBJ whole genome shotgun (WGS) entry which is preliminary data.</text>
</comment>
<dbReference type="RefSeq" id="WP_017743222.1">
    <property type="nucleotide sequence ID" value="NZ_KQ976354.1"/>
</dbReference>
<feature type="domain" description="vWA-MoxR associated protein C-terminal" evidence="2">
    <location>
        <begin position="227"/>
        <end position="470"/>
    </location>
</feature>
<evidence type="ECO:0000259" key="1">
    <source>
        <dbReference type="Pfam" id="PF19955"/>
    </source>
</evidence>